<feature type="compositionally biased region" description="Polar residues" evidence="1">
    <location>
        <begin position="184"/>
        <end position="198"/>
    </location>
</feature>
<protein>
    <submittedName>
        <fullName evidence="2">Uncharacterized protein</fullName>
    </submittedName>
</protein>
<proteinExistence type="predicted"/>
<feature type="region of interest" description="Disordered" evidence="1">
    <location>
        <begin position="147"/>
        <end position="215"/>
    </location>
</feature>
<evidence type="ECO:0000313" key="3">
    <source>
        <dbReference type="Proteomes" id="UP001370758"/>
    </source>
</evidence>
<accession>A0AAV9WQT6</accession>
<comment type="caution">
    <text evidence="2">The sequence shown here is derived from an EMBL/GenBank/DDBJ whole genome shotgun (WGS) entry which is preliminary data.</text>
</comment>
<organism evidence="2 3">
    <name type="scientific">Arthrobotrys musiformis</name>
    <dbReference type="NCBI Taxonomy" id="47236"/>
    <lineage>
        <taxon>Eukaryota</taxon>
        <taxon>Fungi</taxon>
        <taxon>Dikarya</taxon>
        <taxon>Ascomycota</taxon>
        <taxon>Pezizomycotina</taxon>
        <taxon>Orbiliomycetes</taxon>
        <taxon>Orbiliales</taxon>
        <taxon>Orbiliaceae</taxon>
        <taxon>Arthrobotrys</taxon>
    </lineage>
</organism>
<evidence type="ECO:0000256" key="1">
    <source>
        <dbReference type="SAM" id="MobiDB-lite"/>
    </source>
</evidence>
<feature type="compositionally biased region" description="Pro residues" evidence="1">
    <location>
        <begin position="155"/>
        <end position="170"/>
    </location>
</feature>
<feature type="region of interest" description="Disordered" evidence="1">
    <location>
        <begin position="40"/>
        <end position="63"/>
    </location>
</feature>
<dbReference type="Proteomes" id="UP001370758">
    <property type="component" value="Unassembled WGS sequence"/>
</dbReference>
<evidence type="ECO:0000313" key="2">
    <source>
        <dbReference type="EMBL" id="KAK6512546.1"/>
    </source>
</evidence>
<dbReference type="AlphaFoldDB" id="A0AAV9WQT6"/>
<dbReference type="EMBL" id="JAVHJL010000001">
    <property type="protein sequence ID" value="KAK6512546.1"/>
    <property type="molecule type" value="Genomic_DNA"/>
</dbReference>
<gene>
    <name evidence="2" type="ORF">TWF481_001431</name>
</gene>
<sequence>MPPIPQFSSLVASTTFNSVLTSLNLANTILTNNQLMASNSYTPPTSSHSSSSPSFSPSLPLSSPRNLQQLDGICRRRSSRVTDEQRASAARWASYEHLRTGGPGIRFLGGYFPNRREPRRAAVGEESGGGPVNITSVEDWVAGTGRADVCDDGRTPPPLYKEYTTPPPMYPDAIYRPEMPLEPTDSNPWNSPASQSGQDGPWEYIPMGHLERGNG</sequence>
<reference evidence="2 3" key="1">
    <citation type="submission" date="2023-08" db="EMBL/GenBank/DDBJ databases">
        <authorList>
            <person name="Palmer J.M."/>
        </authorList>
    </citation>
    <scope>NUCLEOTIDE SEQUENCE [LARGE SCALE GENOMIC DNA]</scope>
    <source>
        <strain evidence="2 3">TWF481</strain>
    </source>
</reference>
<keyword evidence="3" id="KW-1185">Reference proteome</keyword>
<name>A0AAV9WQT6_9PEZI</name>